<organism evidence="6 7">
    <name type="scientific">Pseudovibrio exalbescens</name>
    <dbReference type="NCBI Taxonomy" id="197461"/>
    <lineage>
        <taxon>Bacteria</taxon>
        <taxon>Pseudomonadati</taxon>
        <taxon>Pseudomonadota</taxon>
        <taxon>Alphaproteobacteria</taxon>
        <taxon>Hyphomicrobiales</taxon>
        <taxon>Stappiaceae</taxon>
        <taxon>Pseudovibrio</taxon>
    </lineage>
</organism>
<dbReference type="EMBL" id="LVVZ01000014">
    <property type="protein sequence ID" value="OKL44638.1"/>
    <property type="molecule type" value="Genomic_DNA"/>
</dbReference>
<feature type="domain" description="Phospholipid/glycerol acyltransferase" evidence="5">
    <location>
        <begin position="71"/>
        <end position="185"/>
    </location>
</feature>
<evidence type="ECO:0000256" key="2">
    <source>
        <dbReference type="ARBA" id="ARBA00022679"/>
    </source>
</evidence>
<dbReference type="RefSeq" id="WP_028480348.1">
    <property type="nucleotide sequence ID" value="NZ_LVVZ01000014.1"/>
</dbReference>
<dbReference type="PANTHER" id="PTHR10434">
    <property type="entry name" value="1-ACYL-SN-GLYCEROL-3-PHOSPHATE ACYLTRANSFERASE"/>
    <property type="match status" value="1"/>
</dbReference>
<keyword evidence="4" id="KW-1133">Transmembrane helix</keyword>
<protein>
    <submittedName>
        <fullName evidence="6">Acyl-phosphate glycerol 3-phosphate acyltransferase</fullName>
    </submittedName>
</protein>
<dbReference type="AlphaFoldDB" id="A0A1U7JIW6"/>
<dbReference type="GO" id="GO:0003841">
    <property type="term" value="F:1-acylglycerol-3-phosphate O-acyltransferase activity"/>
    <property type="evidence" value="ECO:0007669"/>
    <property type="project" value="TreeGrafter"/>
</dbReference>
<dbReference type="CDD" id="cd07989">
    <property type="entry name" value="LPLAT_AGPAT-like"/>
    <property type="match status" value="1"/>
</dbReference>
<keyword evidence="2 6" id="KW-0808">Transferase</keyword>
<dbReference type="OrthoDB" id="5290997at2"/>
<sequence length="265" mass="30087">MILLRSVLFNLLFYLTTFVLMIAFMPIFLLPWRWGFWILPIWCNVNLFLLRWVGGVKSDIRGLENLPEEGCIIASKHQSAWETFALLAHLKAPSFILKRELRAIPIFGWYIWKLRQIPVDRGKRSAALASMARSAEEAINLQRHIIIFPEGTRRPAGAEPKYKYGIAHLYSSLSCKVVPVAVNSGVYWPRRRFFRFPGTISAQILPPIEPGLDQKAFLARLEHDIETASNALFEEAAAATPDNIIVKEARERQAQTTQAVAQASS</sequence>
<name>A0A1U7JIW6_9HYPH</name>
<dbReference type="InterPro" id="IPR002123">
    <property type="entry name" value="Plipid/glycerol_acylTrfase"/>
</dbReference>
<keyword evidence="7" id="KW-1185">Reference proteome</keyword>
<keyword evidence="4" id="KW-0472">Membrane</keyword>
<proteinExistence type="predicted"/>
<feature type="transmembrane region" description="Helical" evidence="4">
    <location>
        <begin position="34"/>
        <end position="53"/>
    </location>
</feature>
<evidence type="ECO:0000256" key="3">
    <source>
        <dbReference type="ARBA" id="ARBA00023315"/>
    </source>
</evidence>
<evidence type="ECO:0000259" key="5">
    <source>
        <dbReference type="SMART" id="SM00563"/>
    </source>
</evidence>
<keyword evidence="4" id="KW-0812">Transmembrane</keyword>
<dbReference type="PANTHER" id="PTHR10434:SF40">
    <property type="entry name" value="1-ACYL-SN-GLYCEROL-3-PHOSPHATE ACYLTRANSFERASE"/>
    <property type="match status" value="1"/>
</dbReference>
<evidence type="ECO:0000313" key="7">
    <source>
        <dbReference type="Proteomes" id="UP000185783"/>
    </source>
</evidence>
<dbReference type="STRING" id="197461.A3843_09730"/>
<evidence type="ECO:0000313" key="6">
    <source>
        <dbReference type="EMBL" id="OKL44638.1"/>
    </source>
</evidence>
<dbReference type="Proteomes" id="UP000185783">
    <property type="component" value="Unassembled WGS sequence"/>
</dbReference>
<evidence type="ECO:0000256" key="1">
    <source>
        <dbReference type="ARBA" id="ARBA00005189"/>
    </source>
</evidence>
<evidence type="ECO:0000256" key="4">
    <source>
        <dbReference type="SAM" id="Phobius"/>
    </source>
</evidence>
<feature type="transmembrane region" description="Helical" evidence="4">
    <location>
        <begin position="7"/>
        <end position="28"/>
    </location>
</feature>
<dbReference type="SMART" id="SM00563">
    <property type="entry name" value="PlsC"/>
    <property type="match status" value="1"/>
</dbReference>
<dbReference type="Pfam" id="PF01553">
    <property type="entry name" value="Acyltransferase"/>
    <property type="match status" value="1"/>
</dbReference>
<comment type="caution">
    <text evidence="6">The sequence shown here is derived from an EMBL/GenBank/DDBJ whole genome shotgun (WGS) entry which is preliminary data.</text>
</comment>
<dbReference type="GO" id="GO:0006654">
    <property type="term" value="P:phosphatidic acid biosynthetic process"/>
    <property type="evidence" value="ECO:0007669"/>
    <property type="project" value="TreeGrafter"/>
</dbReference>
<accession>A0A1U7JIW6</accession>
<keyword evidence="3 6" id="KW-0012">Acyltransferase</keyword>
<dbReference type="SUPFAM" id="SSF69593">
    <property type="entry name" value="Glycerol-3-phosphate (1)-acyltransferase"/>
    <property type="match status" value="1"/>
</dbReference>
<reference evidence="6 7" key="1">
    <citation type="submission" date="2016-03" db="EMBL/GenBank/DDBJ databases">
        <title>Genome sequence of Nesiotobacter sp. nov., a moderately halophilic alphaproteobacterium isolated from the Yellow Sea, China.</title>
        <authorList>
            <person name="Zhang G."/>
            <person name="Zhang R."/>
        </authorList>
    </citation>
    <scope>NUCLEOTIDE SEQUENCE [LARGE SCALE GENOMIC DNA]</scope>
    <source>
        <strain evidence="6 7">WB1-6</strain>
    </source>
</reference>
<comment type="pathway">
    <text evidence="1">Lipid metabolism.</text>
</comment>
<gene>
    <name evidence="6" type="ORF">A3843_09730</name>
</gene>